<feature type="transmembrane region" description="Helical" evidence="7">
    <location>
        <begin position="54"/>
        <end position="72"/>
    </location>
</feature>
<dbReference type="GO" id="GO:0022857">
    <property type="term" value="F:transmembrane transporter activity"/>
    <property type="evidence" value="ECO:0007669"/>
    <property type="project" value="UniProtKB-UniRule"/>
</dbReference>
<evidence type="ECO:0000256" key="4">
    <source>
        <dbReference type="ARBA" id="ARBA00022692"/>
    </source>
</evidence>
<feature type="domain" description="TRAP C4-dicarboxylate transport system permease DctM subunit" evidence="8">
    <location>
        <begin position="8"/>
        <end position="416"/>
    </location>
</feature>
<comment type="function">
    <text evidence="7">Part of the tripartite ATP-independent periplasmic (TRAP) transport system.</text>
</comment>
<feature type="transmembrane region" description="Helical" evidence="7">
    <location>
        <begin position="355"/>
        <end position="384"/>
    </location>
</feature>
<feature type="transmembrane region" description="Helical" evidence="7">
    <location>
        <begin position="314"/>
        <end position="343"/>
    </location>
</feature>
<accession>A0A480APZ6</accession>
<dbReference type="GO" id="GO:0005886">
    <property type="term" value="C:plasma membrane"/>
    <property type="evidence" value="ECO:0007669"/>
    <property type="project" value="UniProtKB-SubCell"/>
</dbReference>
<dbReference type="PIRSF" id="PIRSF006066">
    <property type="entry name" value="HI0050"/>
    <property type="match status" value="1"/>
</dbReference>
<feature type="transmembrane region" description="Helical" evidence="7">
    <location>
        <begin position="268"/>
        <end position="294"/>
    </location>
</feature>
<protein>
    <recommendedName>
        <fullName evidence="7">TRAP transporter large permease protein</fullName>
    </recommendedName>
</protein>
<evidence type="ECO:0000259" key="8">
    <source>
        <dbReference type="Pfam" id="PF06808"/>
    </source>
</evidence>
<comment type="caution">
    <text evidence="9">The sequence shown here is derived from an EMBL/GenBank/DDBJ whole genome shotgun (WGS) entry which is preliminary data.</text>
</comment>
<feature type="transmembrane region" description="Helical" evidence="7">
    <location>
        <begin position="6"/>
        <end position="34"/>
    </location>
</feature>
<gene>
    <name evidence="9" type="ORF">AQPW35_19510</name>
</gene>
<feature type="transmembrane region" description="Helical" evidence="7">
    <location>
        <begin position="137"/>
        <end position="162"/>
    </location>
</feature>
<dbReference type="PANTHER" id="PTHR33362">
    <property type="entry name" value="SIALIC ACID TRAP TRANSPORTER PERMEASE PROTEIN SIAT-RELATED"/>
    <property type="match status" value="1"/>
</dbReference>
<feature type="transmembrane region" description="Helical" evidence="7">
    <location>
        <begin position="240"/>
        <end position="256"/>
    </location>
</feature>
<evidence type="ECO:0000256" key="7">
    <source>
        <dbReference type="RuleBase" id="RU369079"/>
    </source>
</evidence>
<evidence type="ECO:0000313" key="10">
    <source>
        <dbReference type="Proteomes" id="UP000301751"/>
    </source>
</evidence>
<dbReference type="Proteomes" id="UP000301751">
    <property type="component" value="Unassembled WGS sequence"/>
</dbReference>
<keyword evidence="6 7" id="KW-0472">Membrane</keyword>
<sequence length="427" mass="44457">MVMLVFIGTLLLTLAMGMPIAFSLLVSGIALMFWQGMADPQILAMTVINGNDNYALLAIPFFLLAGEVMNAGGLSRRIVDLAAGLVGHFHGGLGYVVILVGVVLAALSGSAVADAAVMAAFLLPMMKAEGYDQRHSAGLVASAGLIGPVIPPSLALIFYGILSNTSVAKLFLAGVFPGILMATALAITWAWLMRKAPRNPRPRTPATEVLRRLRAAGWALGLPFIIIFGLKFGIVTTTEAAVVSAVYALFVAGVVYRELPLARLPQLLLAAMMNSAGVMLIVACAMLASWMITVSGMAAQIVGLVEPLLDDPRLLVGAICALVLVLGTALEMGPILLMLTPLVMPVVKQAGIDPVYFGIVFVISGVIGLITPPVGSVLAVVASAGKLPMSTVNRGVTPFVIALVAVLGLMVAFPALVTEPAAWLSRR</sequence>
<dbReference type="InterPro" id="IPR004681">
    <property type="entry name" value="TRAP_DctM"/>
</dbReference>
<dbReference type="InterPro" id="IPR010656">
    <property type="entry name" value="DctM"/>
</dbReference>
<keyword evidence="3 7" id="KW-0997">Cell inner membrane</keyword>
<feature type="transmembrane region" description="Helical" evidence="7">
    <location>
        <begin position="168"/>
        <end position="192"/>
    </location>
</feature>
<feature type="transmembrane region" description="Helical" evidence="7">
    <location>
        <begin position="213"/>
        <end position="234"/>
    </location>
</feature>
<dbReference type="AlphaFoldDB" id="A0A480APZ6"/>
<reference evidence="10" key="1">
    <citation type="submission" date="2019-03" db="EMBL/GenBank/DDBJ databases">
        <title>Aquabacterium pictum sp.nov., the first bacteriochlorophyll a-containing freshwater bacterium in the genus Aquabacterium of the class Betaproteobacteria.</title>
        <authorList>
            <person name="Hirose S."/>
            <person name="Tank M."/>
            <person name="Hara E."/>
            <person name="Tamaki H."/>
            <person name="Takaichi S."/>
            <person name="Haruta S."/>
            <person name="Hanada S."/>
        </authorList>
    </citation>
    <scope>NUCLEOTIDE SEQUENCE [LARGE SCALE GENOMIC DNA]</scope>
    <source>
        <strain evidence="10">W35</strain>
    </source>
</reference>
<evidence type="ECO:0000256" key="5">
    <source>
        <dbReference type="ARBA" id="ARBA00022989"/>
    </source>
</evidence>
<feature type="transmembrane region" description="Helical" evidence="7">
    <location>
        <begin position="396"/>
        <end position="417"/>
    </location>
</feature>
<keyword evidence="7" id="KW-0813">Transport</keyword>
<dbReference type="RefSeq" id="WP_137732627.1">
    <property type="nucleotide sequence ID" value="NZ_BJCL01000004.1"/>
</dbReference>
<keyword evidence="4 7" id="KW-0812">Transmembrane</keyword>
<proteinExistence type="inferred from homology"/>
<keyword evidence="10" id="KW-1185">Reference proteome</keyword>
<dbReference type="EMBL" id="BJCL01000004">
    <property type="protein sequence ID" value="GCL62870.1"/>
    <property type="molecule type" value="Genomic_DNA"/>
</dbReference>
<dbReference type="Pfam" id="PF06808">
    <property type="entry name" value="DctM"/>
    <property type="match status" value="1"/>
</dbReference>
<keyword evidence="5 7" id="KW-1133">Transmembrane helix</keyword>
<dbReference type="OrthoDB" id="9777699at2"/>
<evidence type="ECO:0000256" key="1">
    <source>
        <dbReference type="ARBA" id="ARBA00004429"/>
    </source>
</evidence>
<keyword evidence="2" id="KW-1003">Cell membrane</keyword>
<evidence type="ECO:0000313" key="9">
    <source>
        <dbReference type="EMBL" id="GCL62870.1"/>
    </source>
</evidence>
<dbReference type="NCBIfam" id="TIGR00786">
    <property type="entry name" value="dctM"/>
    <property type="match status" value="1"/>
</dbReference>
<evidence type="ECO:0000256" key="3">
    <source>
        <dbReference type="ARBA" id="ARBA00022519"/>
    </source>
</evidence>
<comment type="subcellular location">
    <subcellularLocation>
        <location evidence="1 7">Cell inner membrane</location>
        <topology evidence="1 7">Multi-pass membrane protein</topology>
    </subcellularLocation>
</comment>
<evidence type="ECO:0000256" key="6">
    <source>
        <dbReference type="ARBA" id="ARBA00023136"/>
    </source>
</evidence>
<comment type="subunit">
    <text evidence="7">The complex comprises the extracytoplasmic solute receptor protein and the two transmembrane proteins.</text>
</comment>
<comment type="similarity">
    <text evidence="7">Belongs to the TRAP transporter large permease family.</text>
</comment>
<organism evidence="9 10">
    <name type="scientific">Pseudaquabacterium pictum</name>
    <dbReference type="NCBI Taxonomy" id="2315236"/>
    <lineage>
        <taxon>Bacteria</taxon>
        <taxon>Pseudomonadati</taxon>
        <taxon>Pseudomonadota</taxon>
        <taxon>Betaproteobacteria</taxon>
        <taxon>Burkholderiales</taxon>
        <taxon>Sphaerotilaceae</taxon>
        <taxon>Pseudaquabacterium</taxon>
    </lineage>
</organism>
<name>A0A480APZ6_9BURK</name>
<feature type="transmembrane region" description="Helical" evidence="7">
    <location>
        <begin position="92"/>
        <end position="125"/>
    </location>
</feature>
<evidence type="ECO:0000256" key="2">
    <source>
        <dbReference type="ARBA" id="ARBA00022475"/>
    </source>
</evidence>
<dbReference type="PANTHER" id="PTHR33362:SF4">
    <property type="entry name" value="2,3-DIKETO-L-GULONATE TRAP TRANSPORTER LARGE PERMEASE PROTEIN YIAN"/>
    <property type="match status" value="1"/>
</dbReference>